<evidence type="ECO:0000313" key="7">
    <source>
        <dbReference type="Proteomes" id="UP000183670"/>
    </source>
</evidence>
<sequence>MDETILVNYLQGECNDEEAARVEAWCEEGPENRKTLEQLYYTLFVGERIAVMNTVDTEASLDQFKSAIREKEKKAKRKSISIRWGRYATVAAAFLTGLVFAGGIAWGLLSNKLSDYEVITAAGQRAQTVLPDGSKVWLNASSKIVYHNSLWSSDRQIDLSGEAYFEVSHDKHAPFIVNSKQIKTCVLGTKFNVRARQDENRVVTTLLQGLVRVDSPRTEENGYLLKPGQTLNVNTDTYQAELIEYNQPTDVLLWINGKLEFKQQSLLEITNIMEKLYDIKFIYKDEALKSERFTGEFSTDSTADEILNVLMHTNHFSYKKDGRIVRVMKKSGGTCKNLCLAKYL</sequence>
<dbReference type="EMBL" id="FNDO01000009">
    <property type="protein sequence ID" value="SDH61409.1"/>
    <property type="molecule type" value="Genomic_DNA"/>
</dbReference>
<proteinExistence type="predicted"/>
<evidence type="ECO:0000313" key="6">
    <source>
        <dbReference type="Proteomes" id="UP000181870"/>
    </source>
</evidence>
<evidence type="ECO:0000256" key="1">
    <source>
        <dbReference type="SAM" id="Phobius"/>
    </source>
</evidence>
<feature type="transmembrane region" description="Helical" evidence="1">
    <location>
        <begin position="84"/>
        <end position="109"/>
    </location>
</feature>
<dbReference type="Pfam" id="PF16344">
    <property type="entry name" value="FecR_C"/>
    <property type="match status" value="1"/>
</dbReference>
<dbReference type="PIRSF" id="PIRSF018266">
    <property type="entry name" value="FecR"/>
    <property type="match status" value="1"/>
</dbReference>
<dbReference type="PANTHER" id="PTHR30273">
    <property type="entry name" value="PERIPLASMIC SIGNAL SENSOR AND SIGMA FACTOR ACTIVATOR FECR-RELATED"/>
    <property type="match status" value="1"/>
</dbReference>
<evidence type="ECO:0000259" key="2">
    <source>
        <dbReference type="Pfam" id="PF04773"/>
    </source>
</evidence>
<dbReference type="Proteomes" id="UP000183670">
    <property type="component" value="Unassembled WGS sequence"/>
</dbReference>
<dbReference type="Proteomes" id="UP000181870">
    <property type="component" value="Unassembled WGS sequence"/>
</dbReference>
<dbReference type="Gene3D" id="2.60.120.1440">
    <property type="match status" value="1"/>
</dbReference>
<dbReference type="Pfam" id="PF04773">
    <property type="entry name" value="FecR"/>
    <property type="match status" value="1"/>
</dbReference>
<organism evidence="4 7">
    <name type="scientific">Bacteroides ovatus</name>
    <dbReference type="NCBI Taxonomy" id="28116"/>
    <lineage>
        <taxon>Bacteria</taxon>
        <taxon>Pseudomonadati</taxon>
        <taxon>Bacteroidota</taxon>
        <taxon>Bacteroidia</taxon>
        <taxon>Bacteroidales</taxon>
        <taxon>Bacteroidaceae</taxon>
        <taxon>Bacteroides</taxon>
    </lineage>
</organism>
<dbReference type="PANTHER" id="PTHR30273:SF2">
    <property type="entry name" value="PROTEIN FECR"/>
    <property type="match status" value="1"/>
</dbReference>
<feature type="domain" description="Protein FecR C-terminal" evidence="3">
    <location>
        <begin position="258"/>
        <end position="325"/>
    </location>
</feature>
<keyword evidence="1" id="KW-1133">Transmembrane helix</keyword>
<gene>
    <name evidence="4" type="ORF">SAMN05192581_1008125</name>
    <name evidence="5" type="ORF">SAMN05192582_10092</name>
</gene>
<evidence type="ECO:0000259" key="3">
    <source>
        <dbReference type="Pfam" id="PF16344"/>
    </source>
</evidence>
<dbReference type="AlphaFoldDB" id="A0A1G6G382"/>
<protein>
    <submittedName>
        <fullName evidence="4">FecR family protein</fullName>
    </submittedName>
</protein>
<keyword evidence="1" id="KW-0472">Membrane</keyword>
<dbReference type="Gene3D" id="3.55.50.30">
    <property type="match status" value="1"/>
</dbReference>
<dbReference type="EMBL" id="FMYE01000008">
    <property type="protein sequence ID" value="SDB76440.1"/>
    <property type="molecule type" value="Genomic_DNA"/>
</dbReference>
<dbReference type="InterPro" id="IPR032508">
    <property type="entry name" value="FecR_C"/>
</dbReference>
<evidence type="ECO:0000313" key="5">
    <source>
        <dbReference type="EMBL" id="SDH61409.1"/>
    </source>
</evidence>
<keyword evidence="1" id="KW-0812">Transmembrane</keyword>
<name>A0A1G6G382_BACOV</name>
<dbReference type="InterPro" id="IPR012373">
    <property type="entry name" value="Ferrdict_sens_TM"/>
</dbReference>
<evidence type="ECO:0000313" key="4">
    <source>
        <dbReference type="EMBL" id="SDB76440.1"/>
    </source>
</evidence>
<dbReference type="RefSeq" id="WP_074557266.1">
    <property type="nucleotide sequence ID" value="NZ_FMYE01000008.1"/>
</dbReference>
<feature type="domain" description="FecR protein" evidence="2">
    <location>
        <begin position="118"/>
        <end position="212"/>
    </location>
</feature>
<accession>A0A1G6G382</accession>
<dbReference type="InterPro" id="IPR006860">
    <property type="entry name" value="FecR"/>
</dbReference>
<dbReference type="GO" id="GO:0016989">
    <property type="term" value="F:sigma factor antagonist activity"/>
    <property type="evidence" value="ECO:0007669"/>
    <property type="project" value="TreeGrafter"/>
</dbReference>
<reference evidence="6 7" key="1">
    <citation type="submission" date="2016-10" db="EMBL/GenBank/DDBJ databases">
        <authorList>
            <person name="de Groot N.N."/>
        </authorList>
    </citation>
    <scope>NUCLEOTIDE SEQUENCE [LARGE SCALE GENOMIC DNA]</scope>
    <source>
        <strain evidence="4 7">NLAE-zl-C500</strain>
        <strain evidence="5 6">NLAE-zl-C57</strain>
    </source>
</reference>
<dbReference type="FunFam" id="2.60.120.1440:FF:000001">
    <property type="entry name" value="Putative anti-sigma factor"/>
    <property type="match status" value="1"/>
</dbReference>